<reference evidence="2 3" key="1">
    <citation type="journal article" date="2019" name="J Genomics">
        <title>The Draft Genome of a Hydrogen-producing Cyanobacterium, Arthrospira platensis NIES-46.</title>
        <authorList>
            <person name="Suzuki S."/>
            <person name="Yamaguchi H."/>
            <person name="Kawachi M."/>
        </authorList>
    </citation>
    <scope>NUCLEOTIDE SEQUENCE [LARGE SCALE GENOMIC DNA]</scope>
    <source>
        <strain evidence="2 3">NIES-46</strain>
    </source>
</reference>
<dbReference type="EMBL" id="BIMW01000002">
    <property type="protein sequence ID" value="GCE92093.1"/>
    <property type="molecule type" value="Genomic_DNA"/>
</dbReference>
<keyword evidence="3" id="KW-1185">Reference proteome</keyword>
<organism evidence="2 3">
    <name type="scientific">Limnospira platensis NIES-46</name>
    <dbReference type="NCBI Taxonomy" id="1236695"/>
    <lineage>
        <taxon>Bacteria</taxon>
        <taxon>Bacillati</taxon>
        <taxon>Cyanobacteriota</taxon>
        <taxon>Cyanophyceae</taxon>
        <taxon>Oscillatoriophycideae</taxon>
        <taxon>Oscillatoriales</taxon>
        <taxon>Sirenicapillariaceae</taxon>
        <taxon>Limnospira</taxon>
    </lineage>
</organism>
<name>A0A5M3SYB2_LIMPL</name>
<evidence type="ECO:0008006" key="4">
    <source>
        <dbReference type="Google" id="ProtNLM"/>
    </source>
</evidence>
<protein>
    <recommendedName>
        <fullName evidence="4">General secretion pathway protein H</fullName>
    </recommendedName>
</protein>
<feature type="region of interest" description="Disordered" evidence="1">
    <location>
        <begin position="132"/>
        <end position="155"/>
    </location>
</feature>
<evidence type="ECO:0000256" key="1">
    <source>
        <dbReference type="SAM" id="MobiDB-lite"/>
    </source>
</evidence>
<evidence type="ECO:0000313" key="3">
    <source>
        <dbReference type="Proteomes" id="UP000326169"/>
    </source>
</evidence>
<evidence type="ECO:0000313" key="2">
    <source>
        <dbReference type="EMBL" id="GCE92093.1"/>
    </source>
</evidence>
<comment type="caution">
    <text evidence="2">The sequence shown here is derived from an EMBL/GenBank/DDBJ whole genome shotgun (WGS) entry which is preliminary data.</text>
</comment>
<proteinExistence type="predicted"/>
<dbReference type="Pfam" id="PF16734">
    <property type="entry name" value="Pilin_GH"/>
    <property type="match status" value="1"/>
</dbReference>
<sequence>MWKYLLFLAPIVLTGCQVNFSSVLEDIPGLRSSDRAPLMMKAIALGQQTYYQNQGYFANSLQGLSGHLNLETDSYQYAIKTEGETAQTVFITATAKTDDLRSYSGVMTVGKNEGGVVLMANLCPTDTPSKIPPLLSSTPVPGQGLKCPPGSTPVR</sequence>
<dbReference type="PROSITE" id="PS51257">
    <property type="entry name" value="PROKAR_LIPOPROTEIN"/>
    <property type="match status" value="1"/>
</dbReference>
<dbReference type="InterPro" id="IPR031975">
    <property type="entry name" value="Pilin_GH"/>
</dbReference>
<gene>
    <name evidence="2" type="ORF">NIES46_01280</name>
</gene>
<accession>A0A5M3SYB2</accession>
<dbReference type="Proteomes" id="UP000326169">
    <property type="component" value="Unassembled WGS sequence"/>
</dbReference>